<feature type="transmembrane region" description="Helical" evidence="8">
    <location>
        <begin position="132"/>
        <end position="153"/>
    </location>
</feature>
<dbReference type="PANTHER" id="PTHR22926">
    <property type="entry name" value="PHOSPHO-N-ACETYLMURAMOYL-PENTAPEPTIDE-TRANSFERASE"/>
    <property type="match status" value="1"/>
</dbReference>
<dbReference type="GO" id="GO:0044038">
    <property type="term" value="P:cell wall macromolecule biosynthetic process"/>
    <property type="evidence" value="ECO:0007669"/>
    <property type="project" value="TreeGrafter"/>
</dbReference>
<dbReference type="GO" id="GO:0009103">
    <property type="term" value="P:lipopolysaccharide biosynthetic process"/>
    <property type="evidence" value="ECO:0007669"/>
    <property type="project" value="TreeGrafter"/>
</dbReference>
<keyword evidence="7" id="KW-0479">Metal-binding</keyword>
<feature type="transmembrane region" description="Helical" evidence="8">
    <location>
        <begin position="216"/>
        <end position="234"/>
    </location>
</feature>
<evidence type="ECO:0000256" key="5">
    <source>
        <dbReference type="ARBA" id="ARBA00022989"/>
    </source>
</evidence>
<sequence>MQTLWLAFTVAFLVSLALIRFQSHHLRYSGDSQPGVQKFHHGVVPRIGGIALFMGCVAGLGWSGWRGLVGEEAWWLLLAALPAFLAGLSEDLTKKVGVIPRLVATMASAAAAAYSIEAVLPRLGIPLIDELLWSWIWLAWLVTMIGVAGVANAINIIDGFNGLASAVAMLMLAALGYVAWVLQDEFLVQVCLAAIGALAGFFVWNYPRGLIFLGDGGAYLAGFFVAEVAVMLVVRHSSVSPWFCFLVCAYPITETLFSIYRKTFLRGVSPGVPDALHLHMLIYRRMVRWAAGGPAARDVTARNAATSPYLWGLSSVSIVPAVVFWHHEVILIFCVLLFVCLYIWAYISVVKFRVPEWMLRRLKNKKAYFEG</sequence>
<name>A0A554W3N1_9BURK</name>
<keyword evidence="2" id="KW-1003">Cell membrane</keyword>
<keyword evidence="4 8" id="KW-0812">Transmembrane</keyword>
<comment type="caution">
    <text evidence="9">The sequence shown here is derived from an EMBL/GenBank/DDBJ whole genome shotgun (WGS) entry which is preliminary data.</text>
</comment>
<dbReference type="InterPro" id="IPR000715">
    <property type="entry name" value="Glycosyl_transferase_4"/>
</dbReference>
<gene>
    <name evidence="9" type="primary">tagO_2</name>
    <name evidence="9" type="ORF">Talka_02327</name>
</gene>
<dbReference type="EC" id="2.7.8.33" evidence="9"/>
<feature type="binding site" evidence="7">
    <location>
        <position position="155"/>
    </location>
    <ligand>
        <name>Mg(2+)</name>
        <dbReference type="ChEBI" id="CHEBI:18420"/>
    </ligand>
</feature>
<keyword evidence="6 8" id="KW-0472">Membrane</keyword>
<reference evidence="9 10" key="1">
    <citation type="submission" date="2019-07" db="EMBL/GenBank/DDBJ databases">
        <title>Tepidimonas alkaliphilus YIM 72238 draft genome.</title>
        <authorList>
            <person name="Da Costa M.S."/>
            <person name="Froufe H.J.C."/>
            <person name="Egas C."/>
            <person name="Albuquerque L."/>
        </authorList>
    </citation>
    <scope>NUCLEOTIDE SEQUENCE [LARGE SCALE GENOMIC DNA]</scope>
    <source>
        <strain evidence="9 10">YIM 72238</strain>
    </source>
</reference>
<evidence type="ECO:0000313" key="10">
    <source>
        <dbReference type="Proteomes" id="UP000315736"/>
    </source>
</evidence>
<comment type="cofactor">
    <cofactor evidence="7">
        <name>Mg(2+)</name>
        <dbReference type="ChEBI" id="CHEBI:18420"/>
    </cofactor>
</comment>
<dbReference type="Proteomes" id="UP000315736">
    <property type="component" value="Unassembled WGS sequence"/>
</dbReference>
<dbReference type="OrthoDB" id="9783652at2"/>
<evidence type="ECO:0000313" key="9">
    <source>
        <dbReference type="EMBL" id="TSE18169.1"/>
    </source>
</evidence>
<evidence type="ECO:0000256" key="1">
    <source>
        <dbReference type="ARBA" id="ARBA00004651"/>
    </source>
</evidence>
<evidence type="ECO:0000256" key="7">
    <source>
        <dbReference type="PIRSR" id="PIRSR600715-1"/>
    </source>
</evidence>
<dbReference type="GO" id="GO:0036380">
    <property type="term" value="F:UDP-N-acetylglucosamine-undecaprenyl-phosphate N-acetylglucosaminephosphotransferase activity"/>
    <property type="evidence" value="ECO:0007669"/>
    <property type="project" value="UniProtKB-EC"/>
</dbReference>
<dbReference type="GO" id="GO:0046872">
    <property type="term" value="F:metal ion binding"/>
    <property type="evidence" value="ECO:0007669"/>
    <property type="project" value="UniProtKB-KW"/>
</dbReference>
<feature type="transmembrane region" description="Helical" evidence="8">
    <location>
        <begin position="330"/>
        <end position="354"/>
    </location>
</feature>
<evidence type="ECO:0000256" key="6">
    <source>
        <dbReference type="ARBA" id="ARBA00023136"/>
    </source>
</evidence>
<evidence type="ECO:0000256" key="3">
    <source>
        <dbReference type="ARBA" id="ARBA00022679"/>
    </source>
</evidence>
<feature type="transmembrane region" description="Helical" evidence="8">
    <location>
        <begin position="43"/>
        <end position="61"/>
    </location>
</feature>
<dbReference type="AlphaFoldDB" id="A0A554W3N1"/>
<feature type="transmembrane region" description="Helical" evidence="8">
    <location>
        <begin position="186"/>
        <end position="204"/>
    </location>
</feature>
<evidence type="ECO:0000256" key="2">
    <source>
        <dbReference type="ARBA" id="ARBA00022475"/>
    </source>
</evidence>
<feature type="transmembrane region" description="Helical" evidence="8">
    <location>
        <begin position="307"/>
        <end position="324"/>
    </location>
</feature>
<keyword evidence="5 8" id="KW-1133">Transmembrane helix</keyword>
<proteinExistence type="predicted"/>
<feature type="binding site" evidence="7">
    <location>
        <position position="215"/>
    </location>
    <ligand>
        <name>Mg(2+)</name>
        <dbReference type="ChEBI" id="CHEBI:18420"/>
    </ligand>
</feature>
<feature type="transmembrane region" description="Helical" evidence="8">
    <location>
        <begin position="160"/>
        <end position="180"/>
    </location>
</feature>
<accession>A0A554W3N1</accession>
<organism evidence="9 10">
    <name type="scientific">Tepidimonas alkaliphilus</name>
    <dbReference type="NCBI Taxonomy" id="2588942"/>
    <lineage>
        <taxon>Bacteria</taxon>
        <taxon>Pseudomonadati</taxon>
        <taxon>Pseudomonadota</taxon>
        <taxon>Betaproteobacteria</taxon>
        <taxon>Burkholderiales</taxon>
        <taxon>Tepidimonas</taxon>
    </lineage>
</organism>
<protein>
    <submittedName>
        <fullName evidence="9">Putative undecaprenyl-phosphate N-acetylglucosaminyl 1-phosphate transferase</fullName>
        <ecNumber evidence="9">2.7.8.33</ecNumber>
    </submittedName>
</protein>
<feature type="transmembrane region" description="Helical" evidence="8">
    <location>
        <begin position="6"/>
        <end position="22"/>
    </location>
</feature>
<evidence type="ECO:0000256" key="8">
    <source>
        <dbReference type="SAM" id="Phobius"/>
    </source>
</evidence>
<feature type="transmembrane region" description="Helical" evidence="8">
    <location>
        <begin position="102"/>
        <end position="120"/>
    </location>
</feature>
<dbReference type="EMBL" id="VJNB01000025">
    <property type="protein sequence ID" value="TSE18169.1"/>
    <property type="molecule type" value="Genomic_DNA"/>
</dbReference>
<dbReference type="GO" id="GO:0005886">
    <property type="term" value="C:plasma membrane"/>
    <property type="evidence" value="ECO:0007669"/>
    <property type="project" value="UniProtKB-SubCell"/>
</dbReference>
<dbReference type="GO" id="GO:0071555">
    <property type="term" value="P:cell wall organization"/>
    <property type="evidence" value="ECO:0007669"/>
    <property type="project" value="TreeGrafter"/>
</dbReference>
<dbReference type="CDD" id="cd06912">
    <property type="entry name" value="GT_MraY_like"/>
    <property type="match status" value="1"/>
</dbReference>
<dbReference type="PANTHER" id="PTHR22926:SF3">
    <property type="entry name" value="UNDECAPRENYL-PHOSPHATE ALPHA-N-ACETYLGLUCOSAMINYL 1-PHOSPHATE TRANSFERASE"/>
    <property type="match status" value="1"/>
</dbReference>
<keyword evidence="10" id="KW-1185">Reference proteome</keyword>
<feature type="transmembrane region" description="Helical" evidence="8">
    <location>
        <begin position="73"/>
        <end position="90"/>
    </location>
</feature>
<comment type="subcellular location">
    <subcellularLocation>
        <location evidence="1">Cell membrane</location>
        <topology evidence="1">Multi-pass membrane protein</topology>
    </subcellularLocation>
</comment>
<keyword evidence="3 9" id="KW-0808">Transferase</keyword>
<keyword evidence="7" id="KW-0460">Magnesium</keyword>
<dbReference type="Pfam" id="PF00953">
    <property type="entry name" value="Glycos_transf_4"/>
    <property type="match status" value="1"/>
</dbReference>
<evidence type="ECO:0000256" key="4">
    <source>
        <dbReference type="ARBA" id="ARBA00022692"/>
    </source>
</evidence>
<feature type="transmembrane region" description="Helical" evidence="8">
    <location>
        <begin position="240"/>
        <end position="260"/>
    </location>
</feature>